<organism evidence="2">
    <name type="scientific">metagenome</name>
    <dbReference type="NCBI Taxonomy" id="256318"/>
    <lineage>
        <taxon>unclassified sequences</taxon>
        <taxon>metagenomes</taxon>
    </lineage>
</organism>
<keyword evidence="2" id="KW-0808">Transferase</keyword>
<reference evidence="2" key="1">
    <citation type="submission" date="2018-07" db="EMBL/GenBank/DDBJ databases">
        <authorList>
            <person name="Quirk P.G."/>
            <person name="Krulwich T.A."/>
        </authorList>
    </citation>
    <scope>NUCLEOTIDE SEQUENCE</scope>
</reference>
<proteinExistence type="predicted"/>
<evidence type="ECO:0000313" key="2">
    <source>
        <dbReference type="EMBL" id="SUS04929.1"/>
    </source>
</evidence>
<accession>A0A380TBS9</accession>
<sequence length="359" mass="39995">MGRSLILLTVSGSIPADLEAEVAAGRRPRPDYVGLARGLGADLIDREAARRITGFIGRLLEAVVGADGLLAIACFLRCGAYRLVISDGEQIGLPLALLMKALRPWRRPKHVMITHIISVRKKMLFLDWFGVQSRIDRFVVYASWQQRFIIERWRLPVSRVVRIPFMVDANFFSARSVTCSDTALPQICAVGLERRDYATLVRAVAGLRVRVVIAAHSLWAKNSDAPEETSVPENIVVQRLSQFDLRQLYADSRFVVIPLHEVPFQAGVTAILEAMAMGKAVICSKVKGQTDVIVDGETGLYVPPYDPSRLRTAIETLLSQPELAERMGRQGRRLVEEEMSLEHYVERLRGIVEPVLATG</sequence>
<dbReference type="EMBL" id="UIDG01000066">
    <property type="protein sequence ID" value="SUS04929.1"/>
    <property type="molecule type" value="Genomic_DNA"/>
</dbReference>
<dbReference type="SUPFAM" id="SSF53756">
    <property type="entry name" value="UDP-Glycosyltransferase/glycogen phosphorylase"/>
    <property type="match status" value="1"/>
</dbReference>
<feature type="domain" description="Glycosyl transferase family 1" evidence="1">
    <location>
        <begin position="235"/>
        <end position="333"/>
    </location>
</feature>
<dbReference type="PANTHER" id="PTHR12526">
    <property type="entry name" value="GLYCOSYLTRANSFERASE"/>
    <property type="match status" value="1"/>
</dbReference>
<name>A0A380TBS9_9ZZZZ</name>
<protein>
    <submittedName>
        <fullName evidence="2">Glycosyl transferase family 1</fullName>
    </submittedName>
</protein>
<dbReference type="Gene3D" id="3.40.50.2000">
    <property type="entry name" value="Glycogen Phosphorylase B"/>
    <property type="match status" value="2"/>
</dbReference>
<dbReference type="AlphaFoldDB" id="A0A380TBS9"/>
<dbReference type="InterPro" id="IPR001296">
    <property type="entry name" value="Glyco_trans_1"/>
</dbReference>
<dbReference type="GO" id="GO:0016757">
    <property type="term" value="F:glycosyltransferase activity"/>
    <property type="evidence" value="ECO:0007669"/>
    <property type="project" value="InterPro"/>
</dbReference>
<dbReference type="CDD" id="cd03801">
    <property type="entry name" value="GT4_PimA-like"/>
    <property type="match status" value="1"/>
</dbReference>
<dbReference type="Pfam" id="PF00534">
    <property type="entry name" value="Glycos_transf_1"/>
    <property type="match status" value="1"/>
</dbReference>
<dbReference type="PANTHER" id="PTHR12526:SF590">
    <property type="entry name" value="ALPHA-MALTOSE-1-PHOSPHATE SYNTHASE"/>
    <property type="match status" value="1"/>
</dbReference>
<evidence type="ECO:0000259" key="1">
    <source>
        <dbReference type="Pfam" id="PF00534"/>
    </source>
</evidence>
<gene>
    <name evidence="2" type="ORF">DF3PB_1580004</name>
</gene>